<evidence type="ECO:0000313" key="2">
    <source>
        <dbReference type="Proteomes" id="UP001144256"/>
    </source>
</evidence>
<comment type="caution">
    <text evidence="1">The sequence shown here is derived from an EMBL/GenBank/DDBJ whole genome shotgun (WGS) entry which is preliminary data.</text>
</comment>
<keyword evidence="2" id="KW-1185">Reference proteome</keyword>
<name>A0A9W6DHZ5_9FIRM</name>
<accession>A0A9W6DHZ5</accession>
<gene>
    <name evidence="1" type="ORF">SH1V18_38490</name>
</gene>
<reference evidence="1" key="1">
    <citation type="submission" date="2022-06" db="EMBL/GenBank/DDBJ databases">
        <title>Vallitalea longa sp. nov., an anaerobic bacterium isolated from marine sediment.</title>
        <authorList>
            <person name="Hirano S."/>
            <person name="Terahara T."/>
            <person name="Mori K."/>
            <person name="Hamada M."/>
            <person name="Matsumoto R."/>
            <person name="Kobayashi T."/>
        </authorList>
    </citation>
    <scope>NUCLEOTIDE SEQUENCE</scope>
    <source>
        <strain evidence="1">SH18-1</strain>
    </source>
</reference>
<organism evidence="1 2">
    <name type="scientific">Vallitalea longa</name>
    <dbReference type="NCBI Taxonomy" id="2936439"/>
    <lineage>
        <taxon>Bacteria</taxon>
        <taxon>Bacillati</taxon>
        <taxon>Bacillota</taxon>
        <taxon>Clostridia</taxon>
        <taxon>Lachnospirales</taxon>
        <taxon>Vallitaleaceae</taxon>
        <taxon>Vallitalea</taxon>
    </lineage>
</organism>
<dbReference type="EMBL" id="BRLB01000016">
    <property type="protein sequence ID" value="GKX31369.1"/>
    <property type="molecule type" value="Genomic_DNA"/>
</dbReference>
<sequence length="195" mass="22989">MDKEIIIAYEIFESHIDEMRNMSLKEFDKEFTDIYGNLKIAFGENEFISSMLEDVPIEVKECMSELITSYLDALICLVDKIENSDVLYLKYIENSFSWLKVKKKNNNLLFYEVNKQYIDEMNNRIRNFVLVGDDLFTDECILWGPVRIDQALFNKKILSVVTSFVKEIKEINPILIKSNLFRKQLNFINRNGVVL</sequence>
<dbReference type="RefSeq" id="WP_281818353.1">
    <property type="nucleotide sequence ID" value="NZ_BRLB01000016.1"/>
</dbReference>
<protein>
    <submittedName>
        <fullName evidence="1">Uncharacterized protein</fullName>
    </submittedName>
</protein>
<evidence type="ECO:0000313" key="1">
    <source>
        <dbReference type="EMBL" id="GKX31369.1"/>
    </source>
</evidence>
<dbReference type="AlphaFoldDB" id="A0A9W6DHZ5"/>
<proteinExistence type="predicted"/>
<dbReference type="Proteomes" id="UP001144256">
    <property type="component" value="Unassembled WGS sequence"/>
</dbReference>